<sequence>MGGLNGSRLDVLTPKFYRLNRLNHSNHELEVKTV</sequence>
<dbReference type="Proteomes" id="UP001054252">
    <property type="component" value="Unassembled WGS sequence"/>
</dbReference>
<gene>
    <name evidence="1" type="ORF">SLEP1_g17338</name>
</gene>
<name>A0AAV5J4G7_9ROSI</name>
<reference evidence="1 2" key="1">
    <citation type="journal article" date="2021" name="Commun. Biol.">
        <title>The genome of Shorea leprosula (Dipterocarpaceae) highlights the ecological relevance of drought in aseasonal tropical rainforests.</title>
        <authorList>
            <person name="Ng K.K.S."/>
            <person name="Kobayashi M.J."/>
            <person name="Fawcett J.A."/>
            <person name="Hatakeyama M."/>
            <person name="Paape T."/>
            <person name="Ng C.H."/>
            <person name="Ang C.C."/>
            <person name="Tnah L.H."/>
            <person name="Lee C.T."/>
            <person name="Nishiyama T."/>
            <person name="Sese J."/>
            <person name="O'Brien M.J."/>
            <person name="Copetti D."/>
            <person name="Mohd Noor M.I."/>
            <person name="Ong R.C."/>
            <person name="Putra M."/>
            <person name="Sireger I.Z."/>
            <person name="Indrioko S."/>
            <person name="Kosugi Y."/>
            <person name="Izuno A."/>
            <person name="Isagi Y."/>
            <person name="Lee S.L."/>
            <person name="Shimizu K.K."/>
        </authorList>
    </citation>
    <scope>NUCLEOTIDE SEQUENCE [LARGE SCALE GENOMIC DNA]</scope>
    <source>
        <strain evidence="1">214</strain>
    </source>
</reference>
<keyword evidence="2" id="KW-1185">Reference proteome</keyword>
<evidence type="ECO:0000313" key="2">
    <source>
        <dbReference type="Proteomes" id="UP001054252"/>
    </source>
</evidence>
<dbReference type="AlphaFoldDB" id="A0AAV5J4G7"/>
<accession>A0AAV5J4G7</accession>
<protein>
    <submittedName>
        <fullName evidence="1">Uncharacterized protein</fullName>
    </submittedName>
</protein>
<dbReference type="EMBL" id="BPVZ01000023">
    <property type="protein sequence ID" value="GKV05308.1"/>
    <property type="molecule type" value="Genomic_DNA"/>
</dbReference>
<evidence type="ECO:0000313" key="1">
    <source>
        <dbReference type="EMBL" id="GKV05308.1"/>
    </source>
</evidence>
<comment type="caution">
    <text evidence="1">The sequence shown here is derived from an EMBL/GenBank/DDBJ whole genome shotgun (WGS) entry which is preliminary data.</text>
</comment>
<proteinExistence type="predicted"/>
<organism evidence="1 2">
    <name type="scientific">Rubroshorea leprosula</name>
    <dbReference type="NCBI Taxonomy" id="152421"/>
    <lineage>
        <taxon>Eukaryota</taxon>
        <taxon>Viridiplantae</taxon>
        <taxon>Streptophyta</taxon>
        <taxon>Embryophyta</taxon>
        <taxon>Tracheophyta</taxon>
        <taxon>Spermatophyta</taxon>
        <taxon>Magnoliopsida</taxon>
        <taxon>eudicotyledons</taxon>
        <taxon>Gunneridae</taxon>
        <taxon>Pentapetalae</taxon>
        <taxon>rosids</taxon>
        <taxon>malvids</taxon>
        <taxon>Malvales</taxon>
        <taxon>Dipterocarpaceae</taxon>
        <taxon>Rubroshorea</taxon>
    </lineage>
</organism>